<evidence type="ECO:0000313" key="3">
    <source>
        <dbReference type="EMBL" id="KAG9664181.1"/>
    </source>
</evidence>
<feature type="non-terminal residue" evidence="3">
    <location>
        <position position="1"/>
    </location>
</feature>
<dbReference type="AlphaFoldDB" id="A0A9P8DXY2"/>
<feature type="compositionally biased region" description="Low complexity" evidence="1">
    <location>
        <begin position="62"/>
        <end position="78"/>
    </location>
</feature>
<feature type="domain" description="DUF6604" evidence="2">
    <location>
        <begin position="13"/>
        <end position="287"/>
    </location>
</feature>
<dbReference type="EMBL" id="JAHFXF010001709">
    <property type="protein sequence ID" value="KAG9664181.1"/>
    <property type="molecule type" value="Genomic_DNA"/>
</dbReference>
<gene>
    <name evidence="3" type="ORF">KCU76_g18717</name>
</gene>
<sequence>MLPNALRGSYTIYKEDTDSVATWLASTAKQCGYPLDFLTRPGDDLSSQKGPRLQGKARKLAKAATSAKSKSSESTAHSGSTTYTIAVKDFIPLAEYIVAFQRPPVRIPSSFVRVLDRAIALRRKHNSWFSNAEKYSKDGGHNFFLGVLERVRETLKSRMPSDTVDDRMARHPVGSTMKSSDKGHIDNAFAALILEEPSDEFLNAPPPEKVTGIPVKLDDNSRYEAERLQQAEEQYLAAHCLLADVNAIRACIKSLWIMYRNGQIDLQSASITTNTAVELVRHMQEDYDKNFPDHADYEGLIETLYVARCISEGQDPDHRQRPDDIINMAMYDLADQVLLTTYTILASLSDVVTPGHIPLYKPGHFGFRNFSTDWSQKTPHDKLQDDKLVLLEAFSGFSALANVGCFAEDELIRGVRQMAPGKKIPLWLTFAFQNFLDIQHVMGSEASRAVVELQTAAGDIETSLKQNSEFHKNLNIKTWDAHNDRALDSIQNVIDTWIKQDNVKKIIERSLLRNPTIAAQITGEPFELLKQYPSLCGIWLFSLRYSMQDAGMTLCNSWSSVIYAAHLYNAVRQEKFVKGIWKDMELALLFQGNDKIFIGDRPKKPEDYLKRLKLCIGVSITSLARNARKTTPKASQKGARGFENISTLSRLLAPRYAHNGRSLSTDLDAVEEHVKSQFSDPQNFILEGTSPTNEVAAQITSKFTTKSRLRAGTFLEGIANSLQSEGMHLTFDYFRLHRFCWMLLRNVRDACADSIRQTFGPGHLERENQLPFVVIYLFKCAFTEGKAGKSGGTEARSKIFLEAAGAIQTMIETGGGGICVKMMEECYGYDVDWDDFECHV</sequence>
<evidence type="ECO:0000256" key="1">
    <source>
        <dbReference type="SAM" id="MobiDB-lite"/>
    </source>
</evidence>
<dbReference type="PANTHER" id="PTHR38795">
    <property type="entry name" value="DUF6604 DOMAIN-CONTAINING PROTEIN"/>
    <property type="match status" value="1"/>
</dbReference>
<feature type="region of interest" description="Disordered" evidence="1">
    <location>
        <begin position="158"/>
        <end position="181"/>
    </location>
</feature>
<protein>
    <recommendedName>
        <fullName evidence="2">DUF6604 domain-containing protein</fullName>
    </recommendedName>
</protein>
<reference evidence="3" key="2">
    <citation type="submission" date="2021-08" db="EMBL/GenBank/DDBJ databases">
        <authorList>
            <person name="Gostincar C."/>
            <person name="Sun X."/>
            <person name="Song Z."/>
            <person name="Gunde-Cimerman N."/>
        </authorList>
    </citation>
    <scope>NUCLEOTIDE SEQUENCE</scope>
    <source>
        <strain evidence="3">EXF-9911</strain>
    </source>
</reference>
<dbReference type="InterPro" id="IPR046539">
    <property type="entry name" value="DUF6604"/>
</dbReference>
<accession>A0A9P8DXY2</accession>
<dbReference type="Proteomes" id="UP000779574">
    <property type="component" value="Unassembled WGS sequence"/>
</dbReference>
<evidence type="ECO:0000313" key="4">
    <source>
        <dbReference type="Proteomes" id="UP000779574"/>
    </source>
</evidence>
<feature type="region of interest" description="Disordered" evidence="1">
    <location>
        <begin position="42"/>
        <end position="78"/>
    </location>
</feature>
<reference evidence="3" key="1">
    <citation type="journal article" date="2021" name="J Fungi (Basel)">
        <title>Virulence traits and population genomics of the black yeast Aureobasidium melanogenum.</title>
        <authorList>
            <person name="Cernosa A."/>
            <person name="Sun X."/>
            <person name="Gostincar C."/>
            <person name="Fang C."/>
            <person name="Gunde-Cimerman N."/>
            <person name="Song Z."/>
        </authorList>
    </citation>
    <scope>NUCLEOTIDE SEQUENCE</scope>
    <source>
        <strain evidence="3">EXF-9911</strain>
    </source>
</reference>
<name>A0A9P8DXY2_AURME</name>
<dbReference type="Pfam" id="PF20253">
    <property type="entry name" value="DUF6604"/>
    <property type="match status" value="1"/>
</dbReference>
<dbReference type="PANTHER" id="PTHR38795:SF1">
    <property type="entry name" value="DUF6604 DOMAIN-CONTAINING PROTEIN"/>
    <property type="match status" value="1"/>
</dbReference>
<evidence type="ECO:0000259" key="2">
    <source>
        <dbReference type="Pfam" id="PF20253"/>
    </source>
</evidence>
<comment type="caution">
    <text evidence="3">The sequence shown here is derived from an EMBL/GenBank/DDBJ whole genome shotgun (WGS) entry which is preliminary data.</text>
</comment>
<proteinExistence type="predicted"/>
<organism evidence="3 4">
    <name type="scientific">Aureobasidium melanogenum</name>
    <name type="common">Aureobasidium pullulans var. melanogenum</name>
    <dbReference type="NCBI Taxonomy" id="46634"/>
    <lineage>
        <taxon>Eukaryota</taxon>
        <taxon>Fungi</taxon>
        <taxon>Dikarya</taxon>
        <taxon>Ascomycota</taxon>
        <taxon>Pezizomycotina</taxon>
        <taxon>Dothideomycetes</taxon>
        <taxon>Dothideomycetidae</taxon>
        <taxon>Dothideales</taxon>
        <taxon>Saccotheciaceae</taxon>
        <taxon>Aureobasidium</taxon>
    </lineage>
</organism>
<dbReference type="OrthoDB" id="5238236at2759"/>